<dbReference type="AlphaFoldDB" id="A0A016WSV7"/>
<accession>A0A016WSV7</accession>
<evidence type="ECO:0000313" key="2">
    <source>
        <dbReference type="Proteomes" id="UP000024635"/>
    </source>
</evidence>
<name>A0A016WSV7_9BILA</name>
<keyword evidence="2" id="KW-1185">Reference proteome</keyword>
<protein>
    <submittedName>
        <fullName evidence="1">Uncharacterized protein</fullName>
    </submittedName>
</protein>
<organism evidence="1 2">
    <name type="scientific">Ancylostoma ceylanicum</name>
    <dbReference type="NCBI Taxonomy" id="53326"/>
    <lineage>
        <taxon>Eukaryota</taxon>
        <taxon>Metazoa</taxon>
        <taxon>Ecdysozoa</taxon>
        <taxon>Nematoda</taxon>
        <taxon>Chromadorea</taxon>
        <taxon>Rhabditida</taxon>
        <taxon>Rhabditina</taxon>
        <taxon>Rhabditomorpha</taxon>
        <taxon>Strongyloidea</taxon>
        <taxon>Ancylostomatidae</taxon>
        <taxon>Ancylostomatinae</taxon>
        <taxon>Ancylostoma</taxon>
    </lineage>
</organism>
<proteinExistence type="predicted"/>
<comment type="caution">
    <text evidence="1">The sequence shown here is derived from an EMBL/GenBank/DDBJ whole genome shotgun (WGS) entry which is preliminary data.</text>
</comment>
<evidence type="ECO:0000313" key="1">
    <source>
        <dbReference type="EMBL" id="EYC42352.1"/>
    </source>
</evidence>
<reference evidence="2" key="1">
    <citation type="journal article" date="2015" name="Nat. Genet.">
        <title>The genome and transcriptome of the zoonotic hookworm Ancylostoma ceylanicum identify infection-specific gene families.</title>
        <authorList>
            <person name="Schwarz E.M."/>
            <person name="Hu Y."/>
            <person name="Antoshechkin I."/>
            <person name="Miller M.M."/>
            <person name="Sternberg P.W."/>
            <person name="Aroian R.V."/>
        </authorList>
    </citation>
    <scope>NUCLEOTIDE SEQUENCE</scope>
    <source>
        <strain evidence="2">HY135</strain>
    </source>
</reference>
<sequence>MTIHVAFDTYHFHDPYLFYRLFIMIHFEMAKSGDTLYWKATCSIWKRSKGDVAWQSIRIISIIVIYISMAQYDSIRIGEF</sequence>
<dbReference type="EMBL" id="JARK01000134">
    <property type="protein sequence ID" value="EYC42352.1"/>
    <property type="molecule type" value="Genomic_DNA"/>
</dbReference>
<dbReference type="Proteomes" id="UP000024635">
    <property type="component" value="Unassembled WGS sequence"/>
</dbReference>
<gene>
    <name evidence="1" type="primary">Acey_s0534.g3064</name>
    <name evidence="1" type="ORF">Y032_0534g3064</name>
</gene>